<evidence type="ECO:0000256" key="4">
    <source>
        <dbReference type="ARBA" id="ARBA00022519"/>
    </source>
</evidence>
<dbReference type="RefSeq" id="WP_131449970.1">
    <property type="nucleotide sequence ID" value="NZ_SJZI01000046.1"/>
</dbReference>
<comment type="subcellular location">
    <subcellularLocation>
        <location evidence="1">Membrane</location>
        <topology evidence="1">Multi-pass membrane protein</topology>
    </subcellularLocation>
</comment>
<dbReference type="EMBL" id="SJZI01000046">
    <property type="protein sequence ID" value="TCJ13314.1"/>
    <property type="molecule type" value="Genomic_DNA"/>
</dbReference>
<keyword evidence="6 10" id="KW-0812">Transmembrane</keyword>
<evidence type="ECO:0000313" key="12">
    <source>
        <dbReference type="Proteomes" id="UP000295334"/>
    </source>
</evidence>
<dbReference type="InterPro" id="IPR050480">
    <property type="entry name" value="CysZ-like"/>
</dbReference>
<evidence type="ECO:0000256" key="7">
    <source>
        <dbReference type="ARBA" id="ARBA00022989"/>
    </source>
</evidence>
<evidence type="ECO:0000256" key="1">
    <source>
        <dbReference type="ARBA" id="ARBA00004141"/>
    </source>
</evidence>
<keyword evidence="4" id="KW-0997">Cell inner membrane</keyword>
<dbReference type="PANTHER" id="PTHR37468">
    <property type="entry name" value="SULFATE TRANSPORTER CYSZ"/>
    <property type="match status" value="1"/>
</dbReference>
<keyword evidence="9 10" id="KW-0472">Membrane</keyword>
<keyword evidence="12" id="KW-1185">Reference proteome</keyword>
<evidence type="ECO:0000256" key="5">
    <source>
        <dbReference type="ARBA" id="ARBA00022605"/>
    </source>
</evidence>
<keyword evidence="3" id="KW-1003">Cell membrane</keyword>
<gene>
    <name evidence="11" type="ORF">EPD60_13060</name>
</gene>
<dbReference type="InterPro" id="IPR059112">
    <property type="entry name" value="CysZ/EI24"/>
</dbReference>
<dbReference type="GO" id="GO:0009675">
    <property type="term" value="F:high-affinity sulfate:proton symporter activity"/>
    <property type="evidence" value="ECO:0007669"/>
    <property type="project" value="TreeGrafter"/>
</dbReference>
<evidence type="ECO:0000256" key="8">
    <source>
        <dbReference type="ARBA" id="ARBA00023032"/>
    </source>
</evidence>
<accession>A0A4R1B5A6</accession>
<keyword evidence="7 10" id="KW-1133">Transmembrane helix</keyword>
<evidence type="ECO:0000313" key="11">
    <source>
        <dbReference type="EMBL" id="TCJ13314.1"/>
    </source>
</evidence>
<dbReference type="Pfam" id="PF07264">
    <property type="entry name" value="EI24"/>
    <property type="match status" value="1"/>
</dbReference>
<organism evidence="11 12">
    <name type="scientific">Flaviaesturariibacter flavus</name>
    <dbReference type="NCBI Taxonomy" id="2502780"/>
    <lineage>
        <taxon>Bacteria</taxon>
        <taxon>Pseudomonadati</taxon>
        <taxon>Bacteroidota</taxon>
        <taxon>Chitinophagia</taxon>
        <taxon>Chitinophagales</taxon>
        <taxon>Chitinophagaceae</taxon>
        <taxon>Flaviaestuariibacter</taxon>
    </lineage>
</organism>
<dbReference type="AlphaFoldDB" id="A0A4R1B5A6"/>
<keyword evidence="2" id="KW-0813">Transport</keyword>
<protein>
    <recommendedName>
        <fullName evidence="13">EI24 domain-containing protein</fullName>
    </recommendedName>
</protein>
<evidence type="ECO:0000256" key="2">
    <source>
        <dbReference type="ARBA" id="ARBA00022448"/>
    </source>
</evidence>
<evidence type="ECO:0000256" key="10">
    <source>
        <dbReference type="SAM" id="Phobius"/>
    </source>
</evidence>
<evidence type="ECO:0000256" key="9">
    <source>
        <dbReference type="ARBA" id="ARBA00023136"/>
    </source>
</evidence>
<name>A0A4R1B5A6_9BACT</name>
<feature type="transmembrane region" description="Helical" evidence="10">
    <location>
        <begin position="73"/>
        <end position="95"/>
    </location>
</feature>
<keyword evidence="8" id="KW-0764">Sulfate transport</keyword>
<evidence type="ECO:0000256" key="3">
    <source>
        <dbReference type="ARBA" id="ARBA00022475"/>
    </source>
</evidence>
<reference evidence="11 12" key="1">
    <citation type="submission" date="2019-03" db="EMBL/GenBank/DDBJ databases">
        <authorList>
            <person name="Kim M.K.M."/>
        </authorList>
    </citation>
    <scope>NUCLEOTIDE SEQUENCE [LARGE SCALE GENOMIC DNA]</scope>
    <source>
        <strain evidence="11 12">17J68-12</strain>
    </source>
</reference>
<keyword evidence="5" id="KW-0028">Amino-acid biosynthesis</keyword>
<dbReference type="GO" id="GO:0000103">
    <property type="term" value="P:sulfate assimilation"/>
    <property type="evidence" value="ECO:0007669"/>
    <property type="project" value="TreeGrafter"/>
</dbReference>
<feature type="transmembrane region" description="Helical" evidence="10">
    <location>
        <begin position="218"/>
        <end position="246"/>
    </location>
</feature>
<comment type="caution">
    <text evidence="11">The sequence shown here is derived from an EMBL/GenBank/DDBJ whole genome shotgun (WGS) entry which is preliminary data.</text>
</comment>
<feature type="transmembrane region" description="Helical" evidence="10">
    <location>
        <begin position="27"/>
        <end position="47"/>
    </location>
</feature>
<dbReference type="OrthoDB" id="9787566at2"/>
<dbReference type="GO" id="GO:0019344">
    <property type="term" value="P:cysteine biosynthetic process"/>
    <property type="evidence" value="ECO:0007669"/>
    <property type="project" value="TreeGrafter"/>
</dbReference>
<dbReference type="PANTHER" id="PTHR37468:SF1">
    <property type="entry name" value="SULFATE TRANSPORTER CYSZ"/>
    <property type="match status" value="1"/>
</dbReference>
<dbReference type="Proteomes" id="UP000295334">
    <property type="component" value="Unassembled WGS sequence"/>
</dbReference>
<evidence type="ECO:0000256" key="6">
    <source>
        <dbReference type="ARBA" id="ARBA00022692"/>
    </source>
</evidence>
<feature type="transmembrane region" description="Helical" evidence="10">
    <location>
        <begin position="152"/>
        <end position="178"/>
    </location>
</feature>
<sequence length="252" mass="28814">MLKEIIIAIQSYFEAHAFISRHRLWRWILVPGILYMLLFAAGIWYFWHSSEAAIGFFSQKTGLTAWLQRERNGLLSVLFMLATIFLQLLLLVFYFSLFKYLFLIIGSPVFAYLSEKTEAILEGKDFPFSLPQLLKDIGRGIRIALRNGLWQTVYMIALVLLSLIPLAGWVTPLIALFVESYYYGFSMLDYSLERSRMTAPESIDYIGRHKGLAIGNGMIFYLMHLVPLLGWVLAPAYAVVAATLSLHKIKNA</sequence>
<dbReference type="GO" id="GO:0005886">
    <property type="term" value="C:plasma membrane"/>
    <property type="evidence" value="ECO:0007669"/>
    <property type="project" value="TreeGrafter"/>
</dbReference>
<proteinExistence type="predicted"/>
<evidence type="ECO:0008006" key="13">
    <source>
        <dbReference type="Google" id="ProtNLM"/>
    </source>
</evidence>